<dbReference type="Proteomes" id="UP000766986">
    <property type="component" value="Unassembled WGS sequence"/>
</dbReference>
<dbReference type="EMBL" id="JACLYZ010000045">
    <property type="protein sequence ID" value="MBM6736261.1"/>
    <property type="molecule type" value="Genomic_DNA"/>
</dbReference>
<keyword evidence="1" id="KW-0540">Nuclease</keyword>
<name>A0ABS2E3R5_9BACT</name>
<dbReference type="Pfam" id="PF09554">
    <property type="entry name" value="RE_HaeII"/>
    <property type="match status" value="1"/>
</dbReference>
<sequence length="351" mass="40216">MTVEEAKRALDIVIEKGRVHLYKPIQVAEILYRDRVFKDIDLSNLEDYRTQSKKWRDAVTIPLVGRKCTSSARFQDDLFNANATPPSVLAVLGKENRRTNGAVEAYIYNQFTNKHIQLSNALDYCLNASIENFYVKRFIDSFWNEAGLKRSLDKVYEIIVYALFSTLVEALNLEVEITVKEEAYPLLKEFEDFSQKVMCLDSSSPQHIQEAKIYRVGVTNAADRGLDMYSNWGPAIQIKHLSLDITLAENIVNSVSSDKIVIVCKDAEKDIIISLLSQIGWRSHIQSIVTENDLINWYEKALRGKYSAILGEKLLYCLAQEIAEEFPSVDTTPEIIKSRHYEVIKDDVWCK</sequence>
<reference evidence="1 2" key="1">
    <citation type="journal article" date="2021" name="Sci. Rep.">
        <title>The distribution of antibiotic resistance genes in chicken gut microbiota commensals.</title>
        <authorList>
            <person name="Juricova H."/>
            <person name="Matiasovicova J."/>
            <person name="Kubasova T."/>
            <person name="Cejkova D."/>
            <person name="Rychlik I."/>
        </authorList>
    </citation>
    <scope>NUCLEOTIDE SEQUENCE [LARGE SCALE GENOMIC DNA]</scope>
    <source>
        <strain evidence="1 2">An772</strain>
    </source>
</reference>
<keyword evidence="1" id="KW-0378">Hydrolase</keyword>
<keyword evidence="2" id="KW-1185">Reference proteome</keyword>
<protein>
    <submittedName>
        <fullName evidence="1">HaeII family restriction endonuclease</fullName>
    </submittedName>
</protein>
<evidence type="ECO:0000313" key="2">
    <source>
        <dbReference type="Proteomes" id="UP000766986"/>
    </source>
</evidence>
<organism evidence="1 2">
    <name type="scientific">Mediterranea massiliensis</name>
    <dbReference type="NCBI Taxonomy" id="1841865"/>
    <lineage>
        <taxon>Bacteria</taxon>
        <taxon>Pseudomonadati</taxon>
        <taxon>Bacteroidota</taxon>
        <taxon>Bacteroidia</taxon>
        <taxon>Bacteroidales</taxon>
        <taxon>Bacteroidaceae</taxon>
        <taxon>Mediterranea</taxon>
    </lineage>
</organism>
<gene>
    <name evidence="1" type="ORF">H7U35_13730</name>
</gene>
<proteinExistence type="predicted"/>
<comment type="caution">
    <text evidence="1">The sequence shown here is derived from an EMBL/GenBank/DDBJ whole genome shotgun (WGS) entry which is preliminary data.</text>
</comment>
<dbReference type="GO" id="GO:0004519">
    <property type="term" value="F:endonuclease activity"/>
    <property type="evidence" value="ECO:0007669"/>
    <property type="project" value="UniProtKB-KW"/>
</dbReference>
<evidence type="ECO:0000313" key="1">
    <source>
        <dbReference type="EMBL" id="MBM6736261.1"/>
    </source>
</evidence>
<keyword evidence="1" id="KW-0255">Endonuclease</keyword>
<accession>A0ABS2E3R5</accession>
<dbReference type="InterPro" id="IPR019058">
    <property type="entry name" value="Restrct_endonuc_II_HaeII"/>
</dbReference>